<dbReference type="EMBL" id="JBHSON010000004">
    <property type="protein sequence ID" value="MFC5744747.1"/>
    <property type="molecule type" value="Genomic_DNA"/>
</dbReference>
<evidence type="ECO:0000256" key="3">
    <source>
        <dbReference type="ARBA" id="ARBA00023125"/>
    </source>
</evidence>
<reference evidence="8" key="1">
    <citation type="journal article" date="2019" name="Int. J. Syst. Evol. Microbiol.">
        <title>The Global Catalogue of Microorganisms (GCM) 10K type strain sequencing project: providing services to taxonomists for standard genome sequencing and annotation.</title>
        <authorList>
            <consortium name="The Broad Institute Genomics Platform"/>
            <consortium name="The Broad Institute Genome Sequencing Center for Infectious Disease"/>
            <person name="Wu L."/>
            <person name="Ma J."/>
        </authorList>
    </citation>
    <scope>NUCLEOTIDE SEQUENCE [LARGE SCALE GENOMIC DNA]</scope>
    <source>
        <strain evidence="8">KCTC 42087</strain>
    </source>
</reference>
<accession>A0ABW0ZQX8</accession>
<evidence type="ECO:0000256" key="5">
    <source>
        <dbReference type="PROSITE-ProRule" id="PRU01091"/>
    </source>
</evidence>
<dbReference type="Pfam" id="PF03704">
    <property type="entry name" value="BTAD"/>
    <property type="match status" value="1"/>
</dbReference>
<evidence type="ECO:0000256" key="4">
    <source>
        <dbReference type="ARBA" id="ARBA00023163"/>
    </source>
</evidence>
<dbReference type="SUPFAM" id="SSF46894">
    <property type="entry name" value="C-terminal effector domain of the bipartite response regulators"/>
    <property type="match status" value="1"/>
</dbReference>
<dbReference type="InterPro" id="IPR001867">
    <property type="entry name" value="OmpR/PhoB-type_DNA-bd"/>
</dbReference>
<dbReference type="PROSITE" id="PS51755">
    <property type="entry name" value="OMPR_PHOB"/>
    <property type="match status" value="1"/>
</dbReference>
<dbReference type="InterPro" id="IPR016032">
    <property type="entry name" value="Sig_transdc_resp-reg_C-effctor"/>
</dbReference>
<dbReference type="Gene3D" id="1.25.40.10">
    <property type="entry name" value="Tetratricopeptide repeat domain"/>
    <property type="match status" value="1"/>
</dbReference>
<feature type="DNA-binding region" description="OmpR/PhoB-type" evidence="5">
    <location>
        <begin position="3"/>
        <end position="102"/>
    </location>
</feature>
<proteinExistence type="inferred from homology"/>
<dbReference type="CDD" id="cd15831">
    <property type="entry name" value="BTAD"/>
    <property type="match status" value="1"/>
</dbReference>
<evidence type="ECO:0000313" key="7">
    <source>
        <dbReference type="EMBL" id="MFC5744747.1"/>
    </source>
</evidence>
<dbReference type="Pfam" id="PF00486">
    <property type="entry name" value="Trans_reg_C"/>
    <property type="match status" value="1"/>
</dbReference>
<dbReference type="Proteomes" id="UP001596074">
    <property type="component" value="Unassembled WGS sequence"/>
</dbReference>
<dbReference type="InterPro" id="IPR051677">
    <property type="entry name" value="AfsR-DnrI-RedD_regulator"/>
</dbReference>
<evidence type="ECO:0000313" key="8">
    <source>
        <dbReference type="Proteomes" id="UP001596074"/>
    </source>
</evidence>
<gene>
    <name evidence="7" type="ORF">ACFPZN_03865</name>
</gene>
<dbReference type="PANTHER" id="PTHR35807">
    <property type="entry name" value="TRANSCRIPTIONAL REGULATOR REDD-RELATED"/>
    <property type="match status" value="1"/>
</dbReference>
<dbReference type="Gene3D" id="1.10.10.10">
    <property type="entry name" value="Winged helix-like DNA-binding domain superfamily/Winged helix DNA-binding domain"/>
    <property type="match status" value="1"/>
</dbReference>
<evidence type="ECO:0000259" key="6">
    <source>
        <dbReference type="PROSITE" id="PS51755"/>
    </source>
</evidence>
<evidence type="ECO:0000256" key="1">
    <source>
        <dbReference type="ARBA" id="ARBA00005820"/>
    </source>
</evidence>
<dbReference type="SUPFAM" id="SSF48452">
    <property type="entry name" value="TPR-like"/>
    <property type="match status" value="1"/>
</dbReference>
<sequence length="257" mass="28250">MQSSVREEEGPLRFGVLGPLTVHRGTMPIHLAAARHRMVLGVLLAKANCVVSSEQLIDELWPGMPPLTARKTIQGYVWRIRRGLRLPSSQLTTIASGYRLSVTADSLDALEFEHLTDAAGTALSDGRREHAATLLSEALGRWRGLAFDCIPAAPALQAEAARLNEAKLKAYEDLVTVRIGMGQCSGVIPRLTGMVSAYPHRESMHRLLMIALYLDGRPLDALDVFARFRRTAAAEYGLDPHRETTLLHEKILQGVTL</sequence>
<keyword evidence="2" id="KW-0805">Transcription regulation</keyword>
<name>A0ABW0ZQX8_9ACTN</name>
<comment type="caution">
    <text evidence="7">The sequence shown here is derived from an EMBL/GenBank/DDBJ whole genome shotgun (WGS) entry which is preliminary data.</text>
</comment>
<dbReference type="PANTHER" id="PTHR35807:SF1">
    <property type="entry name" value="TRANSCRIPTIONAL REGULATOR REDD"/>
    <property type="match status" value="1"/>
</dbReference>
<keyword evidence="4" id="KW-0804">Transcription</keyword>
<dbReference type="InterPro" id="IPR036388">
    <property type="entry name" value="WH-like_DNA-bd_sf"/>
</dbReference>
<dbReference type="RefSeq" id="WP_378280184.1">
    <property type="nucleotide sequence ID" value="NZ_JBHSON010000004.1"/>
</dbReference>
<dbReference type="SMART" id="SM01043">
    <property type="entry name" value="BTAD"/>
    <property type="match status" value="1"/>
</dbReference>
<protein>
    <submittedName>
        <fullName evidence="7">BTAD domain-containing putative transcriptional regulator</fullName>
    </submittedName>
</protein>
<organism evidence="7 8">
    <name type="scientific">Actinomadura rugatobispora</name>
    <dbReference type="NCBI Taxonomy" id="1994"/>
    <lineage>
        <taxon>Bacteria</taxon>
        <taxon>Bacillati</taxon>
        <taxon>Actinomycetota</taxon>
        <taxon>Actinomycetes</taxon>
        <taxon>Streptosporangiales</taxon>
        <taxon>Thermomonosporaceae</taxon>
        <taxon>Actinomadura</taxon>
    </lineage>
</organism>
<feature type="domain" description="OmpR/PhoB-type" evidence="6">
    <location>
        <begin position="3"/>
        <end position="102"/>
    </location>
</feature>
<dbReference type="InterPro" id="IPR005158">
    <property type="entry name" value="BTAD"/>
</dbReference>
<evidence type="ECO:0000256" key="2">
    <source>
        <dbReference type="ARBA" id="ARBA00023015"/>
    </source>
</evidence>
<dbReference type="InterPro" id="IPR011990">
    <property type="entry name" value="TPR-like_helical_dom_sf"/>
</dbReference>
<keyword evidence="8" id="KW-1185">Reference proteome</keyword>
<dbReference type="SMART" id="SM00862">
    <property type="entry name" value="Trans_reg_C"/>
    <property type="match status" value="1"/>
</dbReference>
<keyword evidence="3 5" id="KW-0238">DNA-binding</keyword>
<comment type="similarity">
    <text evidence="1">Belongs to the AfsR/DnrI/RedD regulatory family.</text>
</comment>